<reference evidence="2" key="1">
    <citation type="journal article" date="2022" name="Mol. Ecol. Resour.">
        <title>The genomes of chicory, endive, great burdock and yacon provide insights into Asteraceae palaeo-polyploidization history and plant inulin production.</title>
        <authorList>
            <person name="Fan W."/>
            <person name="Wang S."/>
            <person name="Wang H."/>
            <person name="Wang A."/>
            <person name="Jiang F."/>
            <person name="Liu H."/>
            <person name="Zhao H."/>
            <person name="Xu D."/>
            <person name="Zhang Y."/>
        </authorList>
    </citation>
    <scope>NUCLEOTIDE SEQUENCE [LARGE SCALE GENOMIC DNA]</scope>
    <source>
        <strain evidence="2">cv. Yunnan</strain>
    </source>
</reference>
<gene>
    <name evidence="1" type="ORF">L1987_08667</name>
</gene>
<accession>A0ACB9JMY2</accession>
<protein>
    <submittedName>
        <fullName evidence="1">Uncharacterized protein</fullName>
    </submittedName>
</protein>
<organism evidence="1 2">
    <name type="scientific">Smallanthus sonchifolius</name>
    <dbReference type="NCBI Taxonomy" id="185202"/>
    <lineage>
        <taxon>Eukaryota</taxon>
        <taxon>Viridiplantae</taxon>
        <taxon>Streptophyta</taxon>
        <taxon>Embryophyta</taxon>
        <taxon>Tracheophyta</taxon>
        <taxon>Spermatophyta</taxon>
        <taxon>Magnoliopsida</taxon>
        <taxon>eudicotyledons</taxon>
        <taxon>Gunneridae</taxon>
        <taxon>Pentapetalae</taxon>
        <taxon>asterids</taxon>
        <taxon>campanulids</taxon>
        <taxon>Asterales</taxon>
        <taxon>Asteraceae</taxon>
        <taxon>Asteroideae</taxon>
        <taxon>Heliantheae alliance</taxon>
        <taxon>Millerieae</taxon>
        <taxon>Smallanthus</taxon>
    </lineage>
</organism>
<evidence type="ECO:0000313" key="2">
    <source>
        <dbReference type="Proteomes" id="UP001056120"/>
    </source>
</evidence>
<dbReference type="EMBL" id="CM042020">
    <property type="protein sequence ID" value="KAI3821110.1"/>
    <property type="molecule type" value="Genomic_DNA"/>
</dbReference>
<dbReference type="Proteomes" id="UP001056120">
    <property type="component" value="Linkage Group LG03"/>
</dbReference>
<keyword evidence="2" id="KW-1185">Reference proteome</keyword>
<reference evidence="1 2" key="2">
    <citation type="journal article" date="2022" name="Mol. Ecol. Resour.">
        <title>The genomes of chicory, endive, great burdock and yacon provide insights into Asteraceae paleo-polyploidization history and plant inulin production.</title>
        <authorList>
            <person name="Fan W."/>
            <person name="Wang S."/>
            <person name="Wang H."/>
            <person name="Wang A."/>
            <person name="Jiang F."/>
            <person name="Liu H."/>
            <person name="Zhao H."/>
            <person name="Xu D."/>
            <person name="Zhang Y."/>
        </authorList>
    </citation>
    <scope>NUCLEOTIDE SEQUENCE [LARGE SCALE GENOMIC DNA]</scope>
    <source>
        <strain evidence="2">cv. Yunnan</strain>
        <tissue evidence="1">Leaves</tissue>
    </source>
</reference>
<evidence type="ECO:0000313" key="1">
    <source>
        <dbReference type="EMBL" id="KAI3821110.1"/>
    </source>
</evidence>
<sequence length="134" mass="14736">MFSNNDSPFTFNLKPIFLLFLPKTSMALYSVAFHHQQSIRNQTAVSVTLSTHLLSKKFPNSNTVKVANEVNSWAEKHTNGLIKNVLDANAIDSLTWVIFANAVNEEGTEVAVALEEMMFGAAPGYESSSKVLEA</sequence>
<proteinExistence type="predicted"/>
<name>A0ACB9JMY2_9ASTR</name>
<comment type="caution">
    <text evidence="1">The sequence shown here is derived from an EMBL/GenBank/DDBJ whole genome shotgun (WGS) entry which is preliminary data.</text>
</comment>